<evidence type="ECO:0000313" key="6">
    <source>
        <dbReference type="Proteomes" id="UP000620147"/>
    </source>
</evidence>
<accession>A0ABQ1E216</accession>
<evidence type="ECO:0000256" key="2">
    <source>
        <dbReference type="ARBA" id="ARBA00022679"/>
    </source>
</evidence>
<dbReference type="InterPro" id="IPR029063">
    <property type="entry name" value="SAM-dependent_MTases_sf"/>
</dbReference>
<organism evidence="5 6">
    <name type="scientific">Butyricicoccus faecihominis</name>
    <dbReference type="NCBI Taxonomy" id="1712515"/>
    <lineage>
        <taxon>Bacteria</taxon>
        <taxon>Bacillati</taxon>
        <taxon>Bacillota</taxon>
        <taxon>Clostridia</taxon>
        <taxon>Eubacteriales</taxon>
        <taxon>Butyricicoccaceae</taxon>
        <taxon>Butyricicoccus</taxon>
    </lineage>
</organism>
<dbReference type="InterPro" id="IPR007757">
    <property type="entry name" value="MT-A70-like"/>
</dbReference>
<protein>
    <recommendedName>
        <fullName evidence="7">Adenine methyltransferase</fullName>
    </recommendedName>
</protein>
<dbReference type="EMBL" id="BLYJ01000031">
    <property type="protein sequence ID" value="GFO89004.1"/>
    <property type="molecule type" value="Genomic_DNA"/>
</dbReference>
<dbReference type="PROSITE" id="PS00092">
    <property type="entry name" value="N6_MTASE"/>
    <property type="match status" value="1"/>
</dbReference>
<keyword evidence="6" id="KW-1185">Reference proteome</keyword>
<proteinExistence type="inferred from homology"/>
<comment type="similarity">
    <text evidence="4">Belongs to the MT-A70-like family.</text>
</comment>
<keyword evidence="3" id="KW-0949">S-adenosyl-L-methionine</keyword>
<evidence type="ECO:0000256" key="1">
    <source>
        <dbReference type="ARBA" id="ARBA00022603"/>
    </source>
</evidence>
<keyword evidence="1" id="KW-0489">Methyltransferase</keyword>
<comment type="caution">
    <text evidence="5">The sequence shown here is derived from an EMBL/GenBank/DDBJ whole genome shotgun (WGS) entry which is preliminary data.</text>
</comment>
<gene>
    <name evidence="5" type="ORF">BUFA31_21680</name>
</gene>
<dbReference type="PANTHER" id="PTHR12829">
    <property type="entry name" value="N6-ADENOSINE-METHYLTRANSFERASE"/>
    <property type="match status" value="1"/>
</dbReference>
<sequence length="156" mass="17918">MEKQPKYQVIYADPPWRYQRKRGAGVAENHYPTMSVKELCALPVQNLADHDCALFLWVTLPMLREVWSVIESWGFQFKTVAFVWIKQNRKSSSLFWGMGFWTRSNAELCLLAVRGHPKRYSAGVHQVIMSHIEAHSKKTGGSAQTHRAAYGRCSAY</sequence>
<dbReference type="PANTHER" id="PTHR12829:SF7">
    <property type="entry name" value="N6-ADENOSINE-METHYLTRANSFERASE CATALYTIC SUBUNIT"/>
    <property type="match status" value="1"/>
</dbReference>
<dbReference type="Pfam" id="PF05063">
    <property type="entry name" value="MT-A70"/>
    <property type="match status" value="1"/>
</dbReference>
<keyword evidence="2" id="KW-0808">Transferase</keyword>
<evidence type="ECO:0000256" key="4">
    <source>
        <dbReference type="PROSITE-ProRule" id="PRU00489"/>
    </source>
</evidence>
<dbReference type="InterPro" id="IPR002052">
    <property type="entry name" value="DNA_methylase_N6_adenine_CS"/>
</dbReference>
<dbReference type="PROSITE" id="PS51143">
    <property type="entry name" value="MT_A70"/>
    <property type="match status" value="1"/>
</dbReference>
<dbReference type="Proteomes" id="UP000620147">
    <property type="component" value="Unassembled WGS sequence"/>
</dbReference>
<evidence type="ECO:0008006" key="7">
    <source>
        <dbReference type="Google" id="ProtNLM"/>
    </source>
</evidence>
<evidence type="ECO:0000313" key="5">
    <source>
        <dbReference type="EMBL" id="GFO89004.1"/>
    </source>
</evidence>
<evidence type="ECO:0000256" key="3">
    <source>
        <dbReference type="ARBA" id="ARBA00022691"/>
    </source>
</evidence>
<reference evidence="5 6" key="1">
    <citation type="submission" date="2020-06" db="EMBL/GenBank/DDBJ databases">
        <title>Characterization of fructooligosaccharide metabolism and fructooligosaccharide-degrading enzymes in human commensal butyrate producers.</title>
        <authorList>
            <person name="Tanno H."/>
            <person name="Fujii T."/>
            <person name="Hirano K."/>
            <person name="Maeno S."/>
            <person name="Tonozuka T."/>
            <person name="Sakamoto M."/>
            <person name="Ohkuma M."/>
            <person name="Tochio T."/>
            <person name="Endo A."/>
        </authorList>
    </citation>
    <scope>NUCLEOTIDE SEQUENCE [LARGE SCALE GENOMIC DNA]</scope>
    <source>
        <strain evidence="5 6">JCM 31056</strain>
    </source>
</reference>
<dbReference type="SUPFAM" id="SSF53335">
    <property type="entry name" value="S-adenosyl-L-methionine-dependent methyltransferases"/>
    <property type="match status" value="1"/>
</dbReference>
<name>A0ABQ1E216_9FIRM</name>